<organism evidence="1 2">
    <name type="scientific">Candidatus Kapaibacterium thiocyanatum</name>
    <dbReference type="NCBI Taxonomy" id="1895771"/>
    <lineage>
        <taxon>Bacteria</taxon>
        <taxon>Pseudomonadati</taxon>
        <taxon>Candidatus Kapaibacteriota</taxon>
        <taxon>Candidatus Kapaibacteriia</taxon>
        <taxon>Candidatus Kapaibacteriales</taxon>
        <taxon>Candidatus Kapaibacteriaceae</taxon>
        <taxon>Candidatus Kapaibacterium</taxon>
    </lineage>
</organism>
<name>A0A1M3KXH7_9BACT</name>
<reference evidence="1 2" key="1">
    <citation type="submission" date="2016-09" db="EMBL/GenBank/DDBJ databases">
        <title>Genome-resolved meta-omics ties microbial dynamics to process performance in biotechnology for thiocyanate degradation.</title>
        <authorList>
            <person name="Kantor R.S."/>
            <person name="Huddy R.J."/>
            <person name="Iyer R."/>
            <person name="Thomas B.C."/>
            <person name="Brown C.T."/>
            <person name="Anantharaman K."/>
            <person name="Tringe S."/>
            <person name="Hettich R.L."/>
            <person name="Harrison S.T."/>
            <person name="Banfield J.F."/>
        </authorList>
    </citation>
    <scope>NUCLEOTIDE SEQUENCE [LARGE SCALE GENOMIC DNA]</scope>
    <source>
        <strain evidence="1">59-99</strain>
    </source>
</reference>
<evidence type="ECO:0000313" key="2">
    <source>
        <dbReference type="Proteomes" id="UP000184233"/>
    </source>
</evidence>
<protein>
    <recommendedName>
        <fullName evidence="3">Thioredoxin domain-containing protein</fullName>
    </recommendedName>
</protein>
<accession>A0A1M3KXH7</accession>
<proteinExistence type="predicted"/>
<dbReference type="STRING" id="1895771.BGO89_11480"/>
<dbReference type="EMBL" id="MKVH01000024">
    <property type="protein sequence ID" value="OJX57118.1"/>
    <property type="molecule type" value="Genomic_DNA"/>
</dbReference>
<dbReference type="AlphaFoldDB" id="A0A1M3KXH7"/>
<comment type="caution">
    <text evidence="1">The sequence shown here is derived from an EMBL/GenBank/DDBJ whole genome shotgun (WGS) entry which is preliminary data.</text>
</comment>
<dbReference type="Proteomes" id="UP000184233">
    <property type="component" value="Unassembled WGS sequence"/>
</dbReference>
<evidence type="ECO:0008006" key="3">
    <source>
        <dbReference type="Google" id="ProtNLM"/>
    </source>
</evidence>
<gene>
    <name evidence="1" type="ORF">BGO89_11480</name>
</gene>
<sequence length="503" mass="56587">MFVNWKILYISIWAIFLTITVCHAGEGLPEVGSKVRMLRSSNEAAASIYLYTDVAACNLCMQSVGGIVTDLRRSMKIDFKVFVLGLDNEGAERYREQWPSASAVIADELGLYRDKVSASKESFYIALGKDGKVLAVDKSGGQMTAEMILAAILSDEGGSSAGRGNGMSGREQASYTVDLGTYAPSAGRREHIYDRKHGVIYTMLQHSLVMVRTDVRTGESRQMRIDSVVKDPMIGLLSASWAIRDSLLLVPCNAYDDYRKVMTYDVVKDTFTTLDYYRGCSSDTTVNISTWMFYDTDRNGIIANTFSVNRCERLTASDTNIRIMAVNGTECRPFRSAEPEYRTRKWSGLNYALYRRGPGGQLYEWQNLIPRISLLDGRGRTVEQYPLSLDTTVWRTYRNDFPYGESRKKIDEAYNQRSFIVDYDCSGDRIVAIYNNYTFGDTASVKPYTISYGLYRGTIDGKRLQPRDLHFPDGVVPAVIDDRSFLVSTVEGSTMKIGIRSFE</sequence>
<evidence type="ECO:0000313" key="1">
    <source>
        <dbReference type="EMBL" id="OJX57118.1"/>
    </source>
</evidence>